<evidence type="ECO:0000313" key="2">
    <source>
        <dbReference type="EMBL" id="PVH37172.1"/>
    </source>
</evidence>
<feature type="region of interest" description="Disordered" evidence="1">
    <location>
        <begin position="39"/>
        <end position="64"/>
    </location>
</feature>
<dbReference type="EMBL" id="CM008051">
    <property type="protein sequence ID" value="PVH37172.1"/>
    <property type="molecule type" value="Genomic_DNA"/>
</dbReference>
<dbReference type="Gramene" id="PVH37172">
    <property type="protein sequence ID" value="PVH37172"/>
    <property type="gene ID" value="PAHAL_6G261300"/>
</dbReference>
<feature type="region of interest" description="Disordered" evidence="1">
    <location>
        <begin position="1"/>
        <end position="25"/>
    </location>
</feature>
<organism evidence="2">
    <name type="scientific">Panicum hallii</name>
    <dbReference type="NCBI Taxonomy" id="206008"/>
    <lineage>
        <taxon>Eukaryota</taxon>
        <taxon>Viridiplantae</taxon>
        <taxon>Streptophyta</taxon>
        <taxon>Embryophyta</taxon>
        <taxon>Tracheophyta</taxon>
        <taxon>Spermatophyta</taxon>
        <taxon>Magnoliopsida</taxon>
        <taxon>Liliopsida</taxon>
        <taxon>Poales</taxon>
        <taxon>Poaceae</taxon>
        <taxon>PACMAD clade</taxon>
        <taxon>Panicoideae</taxon>
        <taxon>Panicodae</taxon>
        <taxon>Paniceae</taxon>
        <taxon>Panicinae</taxon>
        <taxon>Panicum</taxon>
        <taxon>Panicum sect. Panicum</taxon>
    </lineage>
</organism>
<feature type="compositionally biased region" description="Basic residues" evidence="1">
    <location>
        <begin position="55"/>
        <end position="64"/>
    </location>
</feature>
<reference evidence="2" key="1">
    <citation type="submission" date="2018-04" db="EMBL/GenBank/DDBJ databases">
        <title>WGS assembly of Panicum hallii.</title>
        <authorList>
            <person name="Lovell J."/>
            <person name="Jenkins J."/>
            <person name="Lowry D."/>
            <person name="Mamidi S."/>
            <person name="Sreedasyam A."/>
            <person name="Weng X."/>
            <person name="Barry K."/>
            <person name="Bonette J."/>
            <person name="Campitelli B."/>
            <person name="Daum C."/>
            <person name="Gordon S."/>
            <person name="Gould B."/>
            <person name="Lipzen A."/>
            <person name="Macqueen A."/>
            <person name="Palacio-Mejia J."/>
            <person name="Plott C."/>
            <person name="Shakirov E."/>
            <person name="Shu S."/>
            <person name="Yoshinaga Y."/>
            <person name="Zane M."/>
            <person name="Rokhsar D."/>
            <person name="Grimwood J."/>
            <person name="Schmutz J."/>
            <person name="Juenger T."/>
        </authorList>
    </citation>
    <scope>NUCLEOTIDE SEQUENCE [LARGE SCALE GENOMIC DNA]</scope>
    <source>
        <strain evidence="2">FIL2</strain>
    </source>
</reference>
<evidence type="ECO:0000256" key="1">
    <source>
        <dbReference type="SAM" id="MobiDB-lite"/>
    </source>
</evidence>
<name>A0A2T8IHN3_9POAL</name>
<sequence length="64" mass="6979">MDSLDDSSSSSSSSCDDSSEATSRTTASIYCSCRSHCPRINPDASHTHTCGHWLGSKRRTRREA</sequence>
<feature type="compositionally biased region" description="Low complexity" evidence="1">
    <location>
        <begin position="1"/>
        <end position="16"/>
    </location>
</feature>
<gene>
    <name evidence="2" type="ORF">PAHAL_6G261300</name>
</gene>
<proteinExistence type="predicted"/>
<dbReference type="Proteomes" id="UP000243499">
    <property type="component" value="Chromosome 6"/>
</dbReference>
<dbReference type="AlphaFoldDB" id="A0A2T8IHN3"/>
<accession>A0A2T8IHN3</accession>
<protein>
    <submittedName>
        <fullName evidence="2">Uncharacterized protein</fullName>
    </submittedName>
</protein>